<sequence>MTISGIFGNLLEKLAPDSLLSQALYPPPSKFEPERDIPDLQGKVVIVTGGTSGVGFATAKALLLKNTKVYITARSPVKASTALAKLKEETGKEAFLLELDLADLNGVKRAAEEFLAKEEKLDILFNNAGVMVPPADQLTAQGYDLQLGTNTVGHYYFTMSLLPALRKATTMTGKKARVVNVSSSGHTYAPADGIPWNALKGGPERDAKIKEWGTSGSTGTTAIWKLYGISKLGNIWFTTLLQREHGDEVISFSLNPGAIRTELQRHTTPFQQAVFKRILYPPSMGALTSLYVGTMPEAENHPGAWFIPWARFATPHGTLVGDAKLQAEFKNYIEKEIQAFESS</sequence>
<dbReference type="GO" id="GO:0016491">
    <property type="term" value="F:oxidoreductase activity"/>
    <property type="evidence" value="ECO:0007669"/>
    <property type="project" value="UniProtKB-KW"/>
</dbReference>
<evidence type="ECO:0000256" key="2">
    <source>
        <dbReference type="ARBA" id="ARBA00022857"/>
    </source>
</evidence>
<dbReference type="Proteomes" id="UP000054279">
    <property type="component" value="Unassembled WGS sequence"/>
</dbReference>
<dbReference type="InterPro" id="IPR036291">
    <property type="entry name" value="NAD(P)-bd_dom_sf"/>
</dbReference>
<dbReference type="Gene3D" id="3.40.50.720">
    <property type="entry name" value="NAD(P)-binding Rossmann-like Domain"/>
    <property type="match status" value="1"/>
</dbReference>
<dbReference type="SUPFAM" id="SSF51735">
    <property type="entry name" value="NAD(P)-binding Rossmann-fold domains"/>
    <property type="match status" value="1"/>
</dbReference>
<reference evidence="5 6" key="1">
    <citation type="submission" date="2014-06" db="EMBL/GenBank/DDBJ databases">
        <title>Evolutionary Origins and Diversification of the Mycorrhizal Mutualists.</title>
        <authorList>
            <consortium name="DOE Joint Genome Institute"/>
            <consortium name="Mycorrhizal Genomics Consortium"/>
            <person name="Kohler A."/>
            <person name="Kuo A."/>
            <person name="Nagy L.G."/>
            <person name="Floudas D."/>
            <person name="Copeland A."/>
            <person name="Barry K.W."/>
            <person name="Cichocki N."/>
            <person name="Veneault-Fourrey C."/>
            <person name="LaButti K."/>
            <person name="Lindquist E.A."/>
            <person name="Lipzen A."/>
            <person name="Lundell T."/>
            <person name="Morin E."/>
            <person name="Murat C."/>
            <person name="Riley R."/>
            <person name="Ohm R."/>
            <person name="Sun H."/>
            <person name="Tunlid A."/>
            <person name="Henrissat B."/>
            <person name="Grigoriev I.V."/>
            <person name="Hibbett D.S."/>
            <person name="Martin F."/>
        </authorList>
    </citation>
    <scope>NUCLEOTIDE SEQUENCE [LARGE SCALE GENOMIC DNA]</scope>
    <source>
        <strain evidence="5 6">SS14</strain>
    </source>
</reference>
<evidence type="ECO:0000313" key="6">
    <source>
        <dbReference type="Proteomes" id="UP000054279"/>
    </source>
</evidence>
<comment type="similarity">
    <text evidence="1 4">Belongs to the short-chain dehydrogenases/reductases (SDR) family.</text>
</comment>
<protein>
    <recommendedName>
        <fullName evidence="7">Protochlorophyllide reductase</fullName>
    </recommendedName>
</protein>
<proteinExistence type="inferred from homology"/>
<gene>
    <name evidence="5" type="ORF">M422DRAFT_34198</name>
</gene>
<name>A0A0C9U1H8_SPHS4</name>
<keyword evidence="3" id="KW-0560">Oxidoreductase</keyword>
<evidence type="ECO:0000313" key="5">
    <source>
        <dbReference type="EMBL" id="KIJ36653.1"/>
    </source>
</evidence>
<evidence type="ECO:0000256" key="1">
    <source>
        <dbReference type="ARBA" id="ARBA00006484"/>
    </source>
</evidence>
<evidence type="ECO:0000256" key="3">
    <source>
        <dbReference type="ARBA" id="ARBA00023002"/>
    </source>
</evidence>
<evidence type="ECO:0008006" key="7">
    <source>
        <dbReference type="Google" id="ProtNLM"/>
    </source>
</evidence>
<keyword evidence="6" id="KW-1185">Reference proteome</keyword>
<dbReference type="PRINTS" id="PR00081">
    <property type="entry name" value="GDHRDH"/>
</dbReference>
<dbReference type="Pfam" id="PF00106">
    <property type="entry name" value="adh_short"/>
    <property type="match status" value="1"/>
</dbReference>
<dbReference type="PANTHER" id="PTHR24320:SF282">
    <property type="entry name" value="WW DOMAIN-CONTAINING OXIDOREDUCTASE"/>
    <property type="match status" value="1"/>
</dbReference>
<organism evidence="5 6">
    <name type="scientific">Sphaerobolus stellatus (strain SS14)</name>
    <dbReference type="NCBI Taxonomy" id="990650"/>
    <lineage>
        <taxon>Eukaryota</taxon>
        <taxon>Fungi</taxon>
        <taxon>Dikarya</taxon>
        <taxon>Basidiomycota</taxon>
        <taxon>Agaricomycotina</taxon>
        <taxon>Agaricomycetes</taxon>
        <taxon>Phallomycetidae</taxon>
        <taxon>Geastrales</taxon>
        <taxon>Sphaerobolaceae</taxon>
        <taxon>Sphaerobolus</taxon>
    </lineage>
</organism>
<keyword evidence="2" id="KW-0521">NADP</keyword>
<dbReference type="PANTHER" id="PTHR24320">
    <property type="entry name" value="RETINOL DEHYDROGENASE"/>
    <property type="match status" value="1"/>
</dbReference>
<accession>A0A0C9U1H8</accession>
<dbReference type="AlphaFoldDB" id="A0A0C9U1H8"/>
<dbReference type="HOGENOM" id="CLU_010194_44_6_1"/>
<dbReference type="InterPro" id="IPR002347">
    <property type="entry name" value="SDR_fam"/>
</dbReference>
<dbReference type="PRINTS" id="PR00080">
    <property type="entry name" value="SDRFAMILY"/>
</dbReference>
<evidence type="ECO:0000256" key="4">
    <source>
        <dbReference type="RuleBase" id="RU000363"/>
    </source>
</evidence>
<dbReference type="EMBL" id="KN837176">
    <property type="protein sequence ID" value="KIJ36653.1"/>
    <property type="molecule type" value="Genomic_DNA"/>
</dbReference>
<dbReference type="OrthoDB" id="191139at2759"/>